<feature type="transmembrane region" description="Helical" evidence="1">
    <location>
        <begin position="50"/>
        <end position="69"/>
    </location>
</feature>
<keyword evidence="1" id="KW-1133">Transmembrane helix</keyword>
<keyword evidence="1" id="KW-0812">Transmembrane</keyword>
<keyword evidence="1" id="KW-0472">Membrane</keyword>
<protein>
    <submittedName>
        <fullName evidence="2">Uncharacterized protein</fullName>
    </submittedName>
</protein>
<accession>A0A9K3KX10</accession>
<dbReference type="AlphaFoldDB" id="A0A9K3KX10"/>
<evidence type="ECO:0000313" key="3">
    <source>
        <dbReference type="Proteomes" id="UP000693970"/>
    </source>
</evidence>
<evidence type="ECO:0000313" key="2">
    <source>
        <dbReference type="EMBL" id="KAG7350964.1"/>
    </source>
</evidence>
<dbReference type="EMBL" id="JAGRRH010000018">
    <property type="protein sequence ID" value="KAG7350964.1"/>
    <property type="molecule type" value="Genomic_DNA"/>
</dbReference>
<feature type="transmembrane region" description="Helical" evidence="1">
    <location>
        <begin position="339"/>
        <end position="368"/>
    </location>
</feature>
<comment type="caution">
    <text evidence="2">The sequence shown here is derived from an EMBL/GenBank/DDBJ whole genome shotgun (WGS) entry which is preliminary data.</text>
</comment>
<proteinExistence type="predicted"/>
<feature type="transmembrane region" description="Helical" evidence="1">
    <location>
        <begin position="266"/>
        <end position="287"/>
    </location>
</feature>
<name>A0A9K3KX10_9STRA</name>
<reference evidence="2" key="2">
    <citation type="submission" date="2021-04" db="EMBL/GenBank/DDBJ databases">
        <authorList>
            <person name="Podell S."/>
        </authorList>
    </citation>
    <scope>NUCLEOTIDE SEQUENCE</scope>
    <source>
        <strain evidence="2">Hildebrandi</strain>
    </source>
</reference>
<evidence type="ECO:0000256" key="1">
    <source>
        <dbReference type="SAM" id="Phobius"/>
    </source>
</evidence>
<keyword evidence="3" id="KW-1185">Reference proteome</keyword>
<feature type="transmembrane region" description="Helical" evidence="1">
    <location>
        <begin position="20"/>
        <end position="38"/>
    </location>
</feature>
<gene>
    <name evidence="2" type="ORF">IV203_010324</name>
</gene>
<dbReference type="OrthoDB" id="497944at2759"/>
<reference evidence="2" key="1">
    <citation type="journal article" date="2021" name="Sci. Rep.">
        <title>Diploid genomic architecture of Nitzschia inconspicua, an elite biomass production diatom.</title>
        <authorList>
            <person name="Oliver A."/>
            <person name="Podell S."/>
            <person name="Pinowska A."/>
            <person name="Traller J.C."/>
            <person name="Smith S.R."/>
            <person name="McClure R."/>
            <person name="Beliaev A."/>
            <person name="Bohutskyi P."/>
            <person name="Hill E.A."/>
            <person name="Rabines A."/>
            <person name="Zheng H."/>
            <person name="Allen L.Z."/>
            <person name="Kuo A."/>
            <person name="Grigoriev I.V."/>
            <person name="Allen A.E."/>
            <person name="Hazlebeck D."/>
            <person name="Allen E.E."/>
        </authorList>
    </citation>
    <scope>NUCLEOTIDE SEQUENCE</scope>
    <source>
        <strain evidence="2">Hildebrandi</strain>
    </source>
</reference>
<feature type="transmembrane region" description="Helical" evidence="1">
    <location>
        <begin position="299"/>
        <end position="318"/>
    </location>
</feature>
<organism evidence="2 3">
    <name type="scientific">Nitzschia inconspicua</name>
    <dbReference type="NCBI Taxonomy" id="303405"/>
    <lineage>
        <taxon>Eukaryota</taxon>
        <taxon>Sar</taxon>
        <taxon>Stramenopiles</taxon>
        <taxon>Ochrophyta</taxon>
        <taxon>Bacillariophyta</taxon>
        <taxon>Bacillariophyceae</taxon>
        <taxon>Bacillariophycidae</taxon>
        <taxon>Bacillariales</taxon>
        <taxon>Bacillariaceae</taxon>
        <taxon>Nitzschia</taxon>
    </lineage>
</organism>
<sequence length="392" mass="44806">MLSSFVLDENVIDLCSVSAWIGLKTFLLILSCICLWNMRKLFLEWHGISHRLAGVLHLSLLAVGTWTAAGTAYIDESSDHPPIQQPKAFFWMYDLLLGCSGVILTLTAARDFPHKYVANQSEGDYVQSGTLHKKAIVTQDEMIEHAFYQFLNLWQAMYLHTQYHCKEIASNDHYYYHGIDIIWIIQLALLWLVTAPWLFRGRVPVHSFSHNWKMYQQQKVGQTSLESPIRRTTATATDYALPSQPKRPLLFSPEVIMYRIKKAQYIFYKHCILHGVNLAVVVVVPTSDVTALSEIPYSFSWRIFWMLLNTSYVMEFFLQSLVKRRLLNQGSMLLLNQGLMTAATLGATVVLNFVPLWMVVVSIGLNFVHRHHDVVNTMGIATVMLGSKYLTG</sequence>
<feature type="transmembrane region" description="Helical" evidence="1">
    <location>
        <begin position="89"/>
        <end position="109"/>
    </location>
</feature>
<dbReference type="Proteomes" id="UP000693970">
    <property type="component" value="Unassembled WGS sequence"/>
</dbReference>